<sequence>MATLDINDAAVQGKGKNDVEAYDVVTLPQLNSTTERRLMAKVDLHVLPFLCVLYLMAFLDRVNISNAVLFGLETDLNITTGTKYNTALTIFFVPYIIFEIPSNILLKKLKPHVWLSFCMGMFGFVMVMQGLVQSWSGLMAARFFLGVFETGMFPGCFYLMSCWYKRSEAQKRFSFFFSSTTLAGAFGGLLAYGIGQMNGTRGYRGWRWIFIIEGLLTIVLAAISFWTLPDFPETVRWLNEEERSFLKAKLEKDGGKSAHSQSISFRDALAVFKDSLTTQLYSIPPWAAAFGFSLLVAYFSDRLRHRFIFTLIPICVSLAGLAMLLNIHDNRHAEYGALFLVTSGTYSAMPVVVCWFAMNLGGHKRRSVGTAWQVGFGNIGGIIATYSFLSKDAPEYRNGYIICISFSCLSAAACVAYFLCIWHENRQRDRNAASNPEATIGEDETELLGDLAPNYRYAY</sequence>
<evidence type="ECO:0000256" key="3">
    <source>
        <dbReference type="ARBA" id="ARBA00022692"/>
    </source>
</evidence>
<dbReference type="OrthoDB" id="2985014at2759"/>
<feature type="transmembrane region" description="Helical" evidence="6">
    <location>
        <begin position="112"/>
        <end position="131"/>
    </location>
</feature>
<dbReference type="GeneID" id="31002556"/>
<feature type="transmembrane region" description="Helical" evidence="6">
    <location>
        <begin position="337"/>
        <end position="358"/>
    </location>
</feature>
<dbReference type="RefSeq" id="XP_020122383.1">
    <property type="nucleotide sequence ID" value="XM_020264883.1"/>
</dbReference>
<dbReference type="EMBL" id="LFMY01000003">
    <property type="protein sequence ID" value="OKL62262.1"/>
    <property type="molecule type" value="Genomic_DNA"/>
</dbReference>
<gene>
    <name evidence="8" type="ORF">UA08_02801</name>
</gene>
<dbReference type="FunFam" id="1.20.1250.20:FF:000034">
    <property type="entry name" value="MFS general substrate transporter"/>
    <property type="match status" value="1"/>
</dbReference>
<dbReference type="PANTHER" id="PTHR43791">
    <property type="entry name" value="PERMEASE-RELATED"/>
    <property type="match status" value="1"/>
</dbReference>
<name>A0A225AL52_TALAT</name>
<dbReference type="PROSITE" id="PS50850">
    <property type="entry name" value="MFS"/>
    <property type="match status" value="1"/>
</dbReference>
<keyword evidence="5 6" id="KW-0472">Membrane</keyword>
<dbReference type="AlphaFoldDB" id="A0A225AL52"/>
<keyword evidence="2" id="KW-0813">Transport</keyword>
<evidence type="ECO:0000256" key="4">
    <source>
        <dbReference type="ARBA" id="ARBA00022989"/>
    </source>
</evidence>
<evidence type="ECO:0000256" key="2">
    <source>
        <dbReference type="ARBA" id="ARBA00022448"/>
    </source>
</evidence>
<comment type="subcellular location">
    <subcellularLocation>
        <location evidence="1">Membrane</location>
        <topology evidence="1">Multi-pass membrane protein</topology>
    </subcellularLocation>
</comment>
<feature type="transmembrane region" description="Helical" evidence="6">
    <location>
        <begin position="84"/>
        <end position="106"/>
    </location>
</feature>
<feature type="transmembrane region" description="Helical" evidence="6">
    <location>
        <begin position="173"/>
        <end position="194"/>
    </location>
</feature>
<proteinExistence type="predicted"/>
<evidence type="ECO:0000256" key="5">
    <source>
        <dbReference type="ARBA" id="ARBA00023136"/>
    </source>
</evidence>
<dbReference type="InterPro" id="IPR011701">
    <property type="entry name" value="MFS"/>
</dbReference>
<feature type="transmembrane region" description="Helical" evidence="6">
    <location>
        <begin position="206"/>
        <end position="228"/>
    </location>
</feature>
<dbReference type="PANTHER" id="PTHR43791:SF46">
    <property type="entry name" value="MAJOR FACILITATOR SUPERFAMILY (MFS) PROFILE DOMAIN-CONTAINING PROTEIN-RELATED"/>
    <property type="match status" value="1"/>
</dbReference>
<feature type="transmembrane region" description="Helical" evidence="6">
    <location>
        <begin position="307"/>
        <end position="325"/>
    </location>
</feature>
<keyword evidence="4 6" id="KW-1133">Transmembrane helix</keyword>
<feature type="transmembrane region" description="Helical" evidence="6">
    <location>
        <begin position="143"/>
        <end position="161"/>
    </location>
</feature>
<keyword evidence="9" id="KW-1185">Reference proteome</keyword>
<dbReference type="InterPro" id="IPR020846">
    <property type="entry name" value="MFS_dom"/>
</dbReference>
<feature type="transmembrane region" description="Helical" evidence="6">
    <location>
        <begin position="399"/>
        <end position="422"/>
    </location>
</feature>
<evidence type="ECO:0000259" key="7">
    <source>
        <dbReference type="PROSITE" id="PS50850"/>
    </source>
</evidence>
<feature type="transmembrane region" description="Helical" evidence="6">
    <location>
        <begin position="370"/>
        <end position="387"/>
    </location>
</feature>
<evidence type="ECO:0000313" key="9">
    <source>
        <dbReference type="Proteomes" id="UP000214365"/>
    </source>
</evidence>
<dbReference type="GO" id="GO:0022857">
    <property type="term" value="F:transmembrane transporter activity"/>
    <property type="evidence" value="ECO:0007669"/>
    <property type="project" value="InterPro"/>
</dbReference>
<dbReference type="Pfam" id="PF07690">
    <property type="entry name" value="MFS_1"/>
    <property type="match status" value="1"/>
</dbReference>
<reference evidence="8 9" key="1">
    <citation type="submission" date="2015-06" db="EMBL/GenBank/DDBJ databases">
        <title>Talaromyces atroroseus IBT 11181 draft genome.</title>
        <authorList>
            <person name="Rasmussen K.B."/>
            <person name="Rasmussen S."/>
            <person name="Petersen B."/>
            <person name="Sicheritz-Ponten T."/>
            <person name="Mortensen U.H."/>
            <person name="Thrane U."/>
        </authorList>
    </citation>
    <scope>NUCLEOTIDE SEQUENCE [LARGE SCALE GENOMIC DNA]</scope>
    <source>
        <strain evidence="8 9">IBT 11181</strain>
    </source>
</reference>
<evidence type="ECO:0000256" key="6">
    <source>
        <dbReference type="SAM" id="Phobius"/>
    </source>
</evidence>
<organism evidence="8 9">
    <name type="scientific">Talaromyces atroroseus</name>
    <dbReference type="NCBI Taxonomy" id="1441469"/>
    <lineage>
        <taxon>Eukaryota</taxon>
        <taxon>Fungi</taxon>
        <taxon>Dikarya</taxon>
        <taxon>Ascomycota</taxon>
        <taxon>Pezizomycotina</taxon>
        <taxon>Eurotiomycetes</taxon>
        <taxon>Eurotiomycetidae</taxon>
        <taxon>Eurotiales</taxon>
        <taxon>Trichocomaceae</taxon>
        <taxon>Talaromyces</taxon>
        <taxon>Talaromyces sect. Trachyspermi</taxon>
    </lineage>
</organism>
<feature type="domain" description="Major facilitator superfamily (MFS) profile" evidence="7">
    <location>
        <begin position="46"/>
        <end position="459"/>
    </location>
</feature>
<comment type="caution">
    <text evidence="8">The sequence shown here is derived from an EMBL/GenBank/DDBJ whole genome shotgun (WGS) entry which is preliminary data.</text>
</comment>
<dbReference type="SUPFAM" id="SSF103473">
    <property type="entry name" value="MFS general substrate transporter"/>
    <property type="match status" value="1"/>
</dbReference>
<accession>A0A225AL52</accession>
<dbReference type="Gene3D" id="1.20.1250.20">
    <property type="entry name" value="MFS general substrate transporter like domains"/>
    <property type="match status" value="2"/>
</dbReference>
<protein>
    <recommendedName>
        <fullName evidence="7">Major facilitator superfamily (MFS) profile domain-containing protein</fullName>
    </recommendedName>
</protein>
<evidence type="ECO:0000313" key="8">
    <source>
        <dbReference type="EMBL" id="OKL62262.1"/>
    </source>
</evidence>
<dbReference type="GO" id="GO:0005886">
    <property type="term" value="C:plasma membrane"/>
    <property type="evidence" value="ECO:0007669"/>
    <property type="project" value="TreeGrafter"/>
</dbReference>
<dbReference type="Proteomes" id="UP000214365">
    <property type="component" value="Unassembled WGS sequence"/>
</dbReference>
<keyword evidence="3 6" id="KW-0812">Transmembrane</keyword>
<feature type="transmembrane region" description="Helical" evidence="6">
    <location>
        <begin position="46"/>
        <end position="72"/>
    </location>
</feature>
<evidence type="ECO:0000256" key="1">
    <source>
        <dbReference type="ARBA" id="ARBA00004141"/>
    </source>
</evidence>
<dbReference type="STRING" id="1441469.A0A225AL52"/>
<dbReference type="InterPro" id="IPR036259">
    <property type="entry name" value="MFS_trans_sf"/>
</dbReference>